<organism evidence="2 3">
    <name type="scientific">Novosphingobium aerophilum</name>
    <dbReference type="NCBI Taxonomy" id="2839843"/>
    <lineage>
        <taxon>Bacteria</taxon>
        <taxon>Pseudomonadati</taxon>
        <taxon>Pseudomonadota</taxon>
        <taxon>Alphaproteobacteria</taxon>
        <taxon>Sphingomonadales</taxon>
        <taxon>Sphingomonadaceae</taxon>
        <taxon>Novosphingobium</taxon>
    </lineage>
</organism>
<sequence length="244" mass="25933">MATRMVRRSDETGYAANQSFFVQLAWICAAIIVIGFVQNAALGRVAIPLVPIWVHLHGLLMLAWLGLLITQNRLAASGALARHRQLGRIGAGLVGAIVLIAGYSSMMALVLHRYPPFFTPAYFLALGIGEAGSFAGLVVAGIARRADTETHRRLISGSSLVLLEPALGRLLPMPLIGGETGQWVILAIQLGFVAAIAREDRRSRGRVLPATLAVAATLIATHTLVSLGARLPLLESWAAQLVAP</sequence>
<keyword evidence="1" id="KW-0472">Membrane</keyword>
<proteinExistence type="predicted"/>
<reference evidence="2 3" key="1">
    <citation type="submission" date="2020-08" db="EMBL/GenBank/DDBJ databases">
        <title>The genome sequence of Novosphingobium flavum 4Y4.</title>
        <authorList>
            <person name="Liu Y."/>
        </authorList>
    </citation>
    <scope>NUCLEOTIDE SEQUENCE [LARGE SCALE GENOMIC DNA]</scope>
    <source>
        <strain evidence="2 3">4Y4</strain>
    </source>
</reference>
<comment type="caution">
    <text evidence="2">The sequence shown here is derived from an EMBL/GenBank/DDBJ whole genome shotgun (WGS) entry which is preliminary data.</text>
</comment>
<feature type="transmembrane region" description="Helical" evidence="1">
    <location>
        <begin position="20"/>
        <end position="38"/>
    </location>
</feature>
<feature type="transmembrane region" description="Helical" evidence="1">
    <location>
        <begin position="50"/>
        <end position="69"/>
    </location>
</feature>
<feature type="transmembrane region" description="Helical" evidence="1">
    <location>
        <begin position="210"/>
        <end position="229"/>
    </location>
</feature>
<dbReference type="RefSeq" id="WP_185683278.1">
    <property type="nucleotide sequence ID" value="NZ_JACLAU010000011.1"/>
</dbReference>
<gene>
    <name evidence="2" type="ORF">H7F49_09080</name>
</gene>
<feature type="transmembrane region" description="Helical" evidence="1">
    <location>
        <begin position="89"/>
        <end position="110"/>
    </location>
</feature>
<protein>
    <submittedName>
        <fullName evidence="2">Uncharacterized protein</fullName>
    </submittedName>
</protein>
<dbReference type="AlphaFoldDB" id="A0A7X1F7L7"/>
<keyword evidence="3" id="KW-1185">Reference proteome</keyword>
<dbReference type="Proteomes" id="UP000520156">
    <property type="component" value="Unassembled WGS sequence"/>
</dbReference>
<evidence type="ECO:0000313" key="3">
    <source>
        <dbReference type="Proteomes" id="UP000520156"/>
    </source>
</evidence>
<feature type="transmembrane region" description="Helical" evidence="1">
    <location>
        <begin position="122"/>
        <end position="142"/>
    </location>
</feature>
<accession>A0A7X1F7L7</accession>
<keyword evidence="1" id="KW-0812">Transmembrane</keyword>
<evidence type="ECO:0000313" key="2">
    <source>
        <dbReference type="EMBL" id="MBC2651855.1"/>
    </source>
</evidence>
<name>A0A7X1F7L7_9SPHN</name>
<dbReference type="EMBL" id="JACLAU010000011">
    <property type="protein sequence ID" value="MBC2651855.1"/>
    <property type="molecule type" value="Genomic_DNA"/>
</dbReference>
<keyword evidence="1" id="KW-1133">Transmembrane helix</keyword>
<evidence type="ECO:0000256" key="1">
    <source>
        <dbReference type="SAM" id="Phobius"/>
    </source>
</evidence>